<protein>
    <recommendedName>
        <fullName evidence="4">DUF4142 domain-containing protein</fullName>
    </recommendedName>
</protein>
<accession>A0ABU9T4N0</accession>
<evidence type="ECO:0008006" key="4">
    <source>
        <dbReference type="Google" id="ProtNLM"/>
    </source>
</evidence>
<evidence type="ECO:0000256" key="1">
    <source>
        <dbReference type="SAM" id="Phobius"/>
    </source>
</evidence>
<comment type="caution">
    <text evidence="2">The sequence shown here is derived from an EMBL/GenBank/DDBJ whole genome shotgun (WGS) entry which is preliminary data.</text>
</comment>
<feature type="transmembrane region" description="Helical" evidence="1">
    <location>
        <begin position="37"/>
        <end position="56"/>
    </location>
</feature>
<keyword evidence="1" id="KW-0812">Transmembrane</keyword>
<evidence type="ECO:0000313" key="2">
    <source>
        <dbReference type="EMBL" id="MEM5501083.1"/>
    </source>
</evidence>
<organism evidence="2 3">
    <name type="scientific">Ahrensia kielensis</name>
    <dbReference type="NCBI Taxonomy" id="76980"/>
    <lineage>
        <taxon>Bacteria</taxon>
        <taxon>Pseudomonadati</taxon>
        <taxon>Pseudomonadota</taxon>
        <taxon>Alphaproteobacteria</taxon>
        <taxon>Hyphomicrobiales</taxon>
        <taxon>Ahrensiaceae</taxon>
        <taxon>Ahrensia</taxon>
    </lineage>
</organism>
<sequence>MQASHRHVKRNFRAVYHFLQFWWDTIYSEGILMKPRILIAGMALFAAIGGAAYSEYDRVTSSNQQIRAYIMHNAKAYKSNKAGIEDVLAKGVTICAAQIYQTELPPEHLKFFTLNIATDYEIVNQFGLQANEKQGEIADLRANVARKFYTSLPDELGKLPVARKQQLESLSLDFRNKREKLAHCTHANAYKFWLTEKPADT</sequence>
<keyword evidence="1" id="KW-1133">Transmembrane helix</keyword>
<proteinExistence type="predicted"/>
<dbReference type="EMBL" id="JBBMQO010000003">
    <property type="protein sequence ID" value="MEM5501083.1"/>
    <property type="molecule type" value="Genomic_DNA"/>
</dbReference>
<gene>
    <name evidence="2" type="ORF">WNY59_05735</name>
</gene>
<dbReference type="Proteomes" id="UP001477870">
    <property type="component" value="Unassembled WGS sequence"/>
</dbReference>
<keyword evidence="3" id="KW-1185">Reference proteome</keyword>
<dbReference type="RefSeq" id="WP_342847563.1">
    <property type="nucleotide sequence ID" value="NZ_JBBMQO010000003.1"/>
</dbReference>
<name>A0ABU9T4N0_9HYPH</name>
<evidence type="ECO:0000313" key="3">
    <source>
        <dbReference type="Proteomes" id="UP001477870"/>
    </source>
</evidence>
<reference evidence="2 3" key="1">
    <citation type="submission" date="2024-03" db="EMBL/GenBank/DDBJ databases">
        <title>Community enrichment and isolation of bacterial strains for fucoidan degradation.</title>
        <authorList>
            <person name="Sichert A."/>
        </authorList>
    </citation>
    <scope>NUCLEOTIDE SEQUENCE [LARGE SCALE GENOMIC DNA]</scope>
    <source>
        <strain evidence="2 3">AS62</strain>
    </source>
</reference>
<keyword evidence="1" id="KW-0472">Membrane</keyword>